<organism evidence="1 2">
    <name type="scientific">Staurois parvus</name>
    <dbReference type="NCBI Taxonomy" id="386267"/>
    <lineage>
        <taxon>Eukaryota</taxon>
        <taxon>Metazoa</taxon>
        <taxon>Chordata</taxon>
        <taxon>Craniata</taxon>
        <taxon>Vertebrata</taxon>
        <taxon>Euteleostomi</taxon>
        <taxon>Amphibia</taxon>
        <taxon>Batrachia</taxon>
        <taxon>Anura</taxon>
        <taxon>Neobatrachia</taxon>
        <taxon>Ranoidea</taxon>
        <taxon>Ranidae</taxon>
        <taxon>Staurois</taxon>
    </lineage>
</organism>
<keyword evidence="2" id="KW-1185">Reference proteome</keyword>
<comment type="caution">
    <text evidence="1">The sequence shown here is derived from an EMBL/GenBank/DDBJ whole genome shotgun (WGS) entry which is preliminary data.</text>
</comment>
<dbReference type="EMBL" id="CATNWA010015094">
    <property type="protein sequence ID" value="CAI9579446.1"/>
    <property type="molecule type" value="Genomic_DNA"/>
</dbReference>
<protein>
    <submittedName>
        <fullName evidence="1">Uncharacterized protein</fullName>
    </submittedName>
</protein>
<gene>
    <name evidence="1" type="ORF">SPARVUS_LOCUS9077636</name>
</gene>
<proteinExistence type="predicted"/>
<reference evidence="1" key="1">
    <citation type="submission" date="2023-05" db="EMBL/GenBank/DDBJ databases">
        <authorList>
            <person name="Stuckert A."/>
        </authorList>
    </citation>
    <scope>NUCLEOTIDE SEQUENCE</scope>
</reference>
<evidence type="ECO:0000313" key="1">
    <source>
        <dbReference type="EMBL" id="CAI9579446.1"/>
    </source>
</evidence>
<evidence type="ECO:0000313" key="2">
    <source>
        <dbReference type="Proteomes" id="UP001162483"/>
    </source>
</evidence>
<feature type="non-terminal residue" evidence="1">
    <location>
        <position position="1"/>
    </location>
</feature>
<name>A0ABN9E3I4_9NEOB</name>
<sequence length="66" mass="7806">DHWRPHLSITRYRKVIHHRYQAIILDHGWGRDLYVNNTDLSPFNSCTLLCMALHSRASVKHTHSTQ</sequence>
<accession>A0ABN9E3I4</accession>
<dbReference type="Proteomes" id="UP001162483">
    <property type="component" value="Unassembled WGS sequence"/>
</dbReference>